<proteinExistence type="predicted"/>
<feature type="non-terminal residue" evidence="1">
    <location>
        <position position="1"/>
    </location>
</feature>
<gene>
    <name evidence="1" type="ORF">LCGC14_2224260</name>
</gene>
<accession>A0A0F9DA44</accession>
<organism evidence="1">
    <name type="scientific">marine sediment metagenome</name>
    <dbReference type="NCBI Taxonomy" id="412755"/>
    <lineage>
        <taxon>unclassified sequences</taxon>
        <taxon>metagenomes</taxon>
        <taxon>ecological metagenomes</taxon>
    </lineage>
</organism>
<reference evidence="1" key="1">
    <citation type="journal article" date="2015" name="Nature">
        <title>Complex archaea that bridge the gap between prokaryotes and eukaryotes.</title>
        <authorList>
            <person name="Spang A."/>
            <person name="Saw J.H."/>
            <person name="Jorgensen S.L."/>
            <person name="Zaremba-Niedzwiedzka K."/>
            <person name="Martijn J."/>
            <person name="Lind A.E."/>
            <person name="van Eijk R."/>
            <person name="Schleper C."/>
            <person name="Guy L."/>
            <person name="Ettema T.J."/>
        </authorList>
    </citation>
    <scope>NUCLEOTIDE SEQUENCE</scope>
</reference>
<sequence length="118" mass="12861">ISPRHLLLSNLPHIDSLGRPICPLHQLHRVELGNLISKASTLYLSLPSPVSRAHIGSGASGHPYYFNVNSHLPSGVNTARAIMTSDADIPAVSAYVPQVWRKLDDMAPADFMDLISNR</sequence>
<dbReference type="AlphaFoldDB" id="A0A0F9DA44"/>
<name>A0A0F9DA44_9ZZZZ</name>
<protein>
    <submittedName>
        <fullName evidence="1">Uncharacterized protein</fullName>
    </submittedName>
</protein>
<evidence type="ECO:0000313" key="1">
    <source>
        <dbReference type="EMBL" id="KKL58553.1"/>
    </source>
</evidence>
<dbReference type="EMBL" id="LAZR01029784">
    <property type="protein sequence ID" value="KKL58553.1"/>
    <property type="molecule type" value="Genomic_DNA"/>
</dbReference>
<comment type="caution">
    <text evidence="1">The sequence shown here is derived from an EMBL/GenBank/DDBJ whole genome shotgun (WGS) entry which is preliminary data.</text>
</comment>